<dbReference type="STRING" id="146020.RMCB_2754"/>
<evidence type="ECO:0008006" key="3">
    <source>
        <dbReference type="Google" id="ProtNLM"/>
    </source>
</evidence>
<reference evidence="2" key="1">
    <citation type="journal article" date="2016" name="Genome Announc.">
        <title>Draft Genome Sequences of Five Rapidly Growing Mycobacterium Species, M. thermoresistibile, M. fortuitum subsp. acetamidolyticum, M. canariasense, M. brisbanense, and M. novocastrense.</title>
        <authorList>
            <person name="Katahira K."/>
            <person name="Ogura Y."/>
            <person name="Gotoh Y."/>
            <person name="Hayashi T."/>
        </authorList>
    </citation>
    <scope>NUCLEOTIDE SEQUENCE [LARGE SCALE GENOMIC DNA]</scope>
    <source>
        <strain evidence="2">JCM15654</strain>
    </source>
</reference>
<evidence type="ECO:0000313" key="1">
    <source>
        <dbReference type="EMBL" id="GAS88658.1"/>
    </source>
</evidence>
<gene>
    <name evidence="1" type="ORF">RMCB_2754</name>
</gene>
<dbReference type="InterPro" id="IPR010310">
    <property type="entry name" value="T7SS_ESAT-6-like"/>
</dbReference>
<accession>A0A100VZ71</accession>
<dbReference type="Pfam" id="PF06013">
    <property type="entry name" value="WXG100"/>
    <property type="match status" value="1"/>
</dbReference>
<comment type="caution">
    <text evidence="1">The sequence shown here is derived from an EMBL/GenBank/DDBJ whole genome shotgun (WGS) entry which is preliminary data.</text>
</comment>
<reference evidence="2" key="2">
    <citation type="submission" date="2016-02" db="EMBL/GenBank/DDBJ databases">
        <title>Draft genome sequence of five rapidly growing Mycobacterium species.</title>
        <authorList>
            <person name="Katahira K."/>
            <person name="Gotou Y."/>
            <person name="Iida K."/>
            <person name="Ogura Y."/>
            <person name="Hayashi T."/>
        </authorList>
    </citation>
    <scope>NUCLEOTIDE SEQUENCE [LARGE SCALE GENOMIC DNA]</scope>
    <source>
        <strain evidence="2">JCM15654</strain>
    </source>
</reference>
<dbReference type="SUPFAM" id="SSF53474">
    <property type="entry name" value="alpha/beta-Hydrolases"/>
    <property type="match status" value="1"/>
</dbReference>
<evidence type="ECO:0000313" key="2">
    <source>
        <dbReference type="Proteomes" id="UP000069620"/>
    </source>
</evidence>
<proteinExistence type="predicted"/>
<sequence length="331" mass="35269">MTVDGADPEQLRLAAKQLTQAADQLQGSVQSLGGVIANASFWRGPDADRFRSQWHGQSARSMTNAVDALHNAANILRRNADEQDTASKADGGGRVSKAANVCYNQAPKGLNGMWKEIGETPNGGDMSGYRVQKVVDEHGHERYIVYIGGTTLNPFDHQSWAANIDAISGKPDEAQLKALQRLIPKGAEVMLVGYSQGGIDAQNIAASHALNVQQIVTYGSPVRNDLNISAVHLQYGQDIVPSSSAVRPDLWSNSAGSANNNVEVFASKPSLFTVFGAGEHMNGYGDLSQKWDDAANSGADSRAAGSAEAFQKFQGDVVDQVDLKNDGSGNW</sequence>
<dbReference type="Gene3D" id="3.40.50.1820">
    <property type="entry name" value="alpha/beta hydrolase"/>
    <property type="match status" value="1"/>
</dbReference>
<dbReference type="InterPro" id="IPR029058">
    <property type="entry name" value="AB_hydrolase_fold"/>
</dbReference>
<keyword evidence="2" id="KW-1185">Reference proteome</keyword>
<dbReference type="SUPFAM" id="SSF158414">
    <property type="entry name" value="HP0062-like"/>
    <property type="match status" value="1"/>
</dbReference>
<protein>
    <recommendedName>
        <fullName evidence="3">WXG100 family type VII secretion target</fullName>
    </recommendedName>
</protein>
<dbReference type="InterPro" id="IPR029013">
    <property type="entry name" value="HP0062-like_sf"/>
</dbReference>
<dbReference type="RefSeq" id="WP_062829205.1">
    <property type="nucleotide sequence ID" value="NZ_BCSX01000024.1"/>
</dbReference>
<dbReference type="Proteomes" id="UP000069620">
    <property type="component" value="Unassembled WGS sequence"/>
</dbReference>
<dbReference type="AlphaFoldDB" id="A0A100VZ71"/>
<name>A0A100VZ71_9MYCO</name>
<dbReference type="Gene3D" id="1.10.287.1060">
    <property type="entry name" value="ESAT-6-like"/>
    <property type="match status" value="1"/>
</dbReference>
<organism evidence="1 2">
    <name type="scientific">Mycolicibacterium brisbanense</name>
    <dbReference type="NCBI Taxonomy" id="146020"/>
    <lineage>
        <taxon>Bacteria</taxon>
        <taxon>Bacillati</taxon>
        <taxon>Actinomycetota</taxon>
        <taxon>Actinomycetes</taxon>
        <taxon>Mycobacteriales</taxon>
        <taxon>Mycobacteriaceae</taxon>
        <taxon>Mycolicibacterium</taxon>
    </lineage>
</organism>
<dbReference type="EMBL" id="BCSX01000024">
    <property type="protein sequence ID" value="GAS88658.1"/>
    <property type="molecule type" value="Genomic_DNA"/>
</dbReference>
<dbReference type="OrthoDB" id="5244663at2"/>